<keyword evidence="6 7" id="KW-0472">Membrane</keyword>
<dbReference type="Gene3D" id="1.20.1560.10">
    <property type="entry name" value="ABC transporter type 1, transmembrane domain"/>
    <property type="match status" value="1"/>
</dbReference>
<dbReference type="InterPro" id="IPR003593">
    <property type="entry name" value="AAA+_ATPase"/>
</dbReference>
<dbReference type="PROSITE" id="PS00211">
    <property type="entry name" value="ABC_TRANSPORTER_1"/>
    <property type="match status" value="1"/>
</dbReference>
<feature type="domain" description="ABC transmembrane type-1" evidence="9">
    <location>
        <begin position="19"/>
        <end position="298"/>
    </location>
</feature>
<evidence type="ECO:0000256" key="4">
    <source>
        <dbReference type="ARBA" id="ARBA00022840"/>
    </source>
</evidence>
<evidence type="ECO:0000256" key="2">
    <source>
        <dbReference type="ARBA" id="ARBA00022692"/>
    </source>
</evidence>
<dbReference type="InterPro" id="IPR017871">
    <property type="entry name" value="ABC_transporter-like_CS"/>
</dbReference>
<feature type="transmembrane region" description="Helical" evidence="7">
    <location>
        <begin position="16"/>
        <end position="39"/>
    </location>
</feature>
<evidence type="ECO:0000256" key="7">
    <source>
        <dbReference type="SAM" id="Phobius"/>
    </source>
</evidence>
<organism evidence="10 11">
    <name type="scientific">Actinoplanes sichuanensis</name>
    <dbReference type="NCBI Taxonomy" id="512349"/>
    <lineage>
        <taxon>Bacteria</taxon>
        <taxon>Bacillati</taxon>
        <taxon>Actinomycetota</taxon>
        <taxon>Actinomycetes</taxon>
        <taxon>Micromonosporales</taxon>
        <taxon>Micromonosporaceae</taxon>
        <taxon>Actinoplanes</taxon>
    </lineage>
</organism>
<protein>
    <submittedName>
        <fullName evidence="10">ABC transporter ATP-binding protein</fullName>
    </submittedName>
</protein>
<evidence type="ECO:0000313" key="10">
    <source>
        <dbReference type="EMBL" id="MFD1371850.1"/>
    </source>
</evidence>
<sequence length="581" mass="60645">MTPLRSLLPYLRPHRAAIAGVIVIGLCAAAAGLALPLVARQLVDGLSERRPVLTAVVLLVALTLTTAVLNGVGAYLQTRAAEGVVLRVRQALVAHLTRLRVTVLDHDEPGDLTARVTSDSTLLRSVVTETLVGGITGTFMLAGVLVLMGAVDPVLLAVCAATMGVAGLFIGAMTRQVNRSSAQAQEAIGAVGARLERMFGGFRTVKACGAEQREEADLLRAVTRLRDAGVRAGAWSAGATSTVEIGAQTAFLVVLAVGGARVASGDVGIGTLVAFLLYVFMLVPPVSQVVQALVGYQTAAAGAARITRLLALPAEPLPRTAGPAATGRVPAAAVGFDDVHFRYGPQARVVHRGLSFDIPPLGVTAFVGASGEGKTTVFSLLERFHDVESGRVTVAGRDVRDWPLDRLRAIIGYVEQDAPGLSGTLRSNLLYGAPHAGEAELRSVLRLVRLDATVDRLPLGLDSPVGHRGARFSGGERQRLAIARALLRRPGLLLLDEATSQLDAVNEAALRDTVAEIAEHSTVLVVAHRLSTVTAADRIVVLDGGRVRAVGTHADLLREDALYADLAATQLLHAGPGARTG</sequence>
<dbReference type="SUPFAM" id="SSF90123">
    <property type="entry name" value="ABC transporter transmembrane region"/>
    <property type="match status" value="1"/>
</dbReference>
<dbReference type="GO" id="GO:0005524">
    <property type="term" value="F:ATP binding"/>
    <property type="evidence" value="ECO:0007669"/>
    <property type="project" value="UniProtKB-KW"/>
</dbReference>
<accession>A0ABW4ANR9</accession>
<name>A0ABW4ANR9_9ACTN</name>
<dbReference type="Proteomes" id="UP001597183">
    <property type="component" value="Unassembled WGS sequence"/>
</dbReference>
<evidence type="ECO:0000259" key="8">
    <source>
        <dbReference type="PROSITE" id="PS50893"/>
    </source>
</evidence>
<keyword evidence="11" id="KW-1185">Reference proteome</keyword>
<dbReference type="InterPro" id="IPR027417">
    <property type="entry name" value="P-loop_NTPase"/>
</dbReference>
<feature type="domain" description="ABC transporter" evidence="8">
    <location>
        <begin position="334"/>
        <end position="569"/>
    </location>
</feature>
<dbReference type="InterPro" id="IPR039421">
    <property type="entry name" value="Type_1_exporter"/>
</dbReference>
<evidence type="ECO:0000259" key="9">
    <source>
        <dbReference type="PROSITE" id="PS50929"/>
    </source>
</evidence>
<keyword evidence="3" id="KW-0547">Nucleotide-binding</keyword>
<dbReference type="CDD" id="cd18551">
    <property type="entry name" value="ABC_6TM_LmrA_like"/>
    <property type="match status" value="1"/>
</dbReference>
<dbReference type="InterPro" id="IPR011527">
    <property type="entry name" value="ABC1_TM_dom"/>
</dbReference>
<dbReference type="EMBL" id="JBHTMK010000053">
    <property type="protein sequence ID" value="MFD1371850.1"/>
    <property type="molecule type" value="Genomic_DNA"/>
</dbReference>
<dbReference type="Pfam" id="PF00664">
    <property type="entry name" value="ABC_membrane"/>
    <property type="match status" value="1"/>
</dbReference>
<feature type="transmembrane region" description="Helical" evidence="7">
    <location>
        <begin position="51"/>
        <end position="76"/>
    </location>
</feature>
<dbReference type="Pfam" id="PF00005">
    <property type="entry name" value="ABC_tran"/>
    <property type="match status" value="1"/>
</dbReference>
<evidence type="ECO:0000313" key="11">
    <source>
        <dbReference type="Proteomes" id="UP001597183"/>
    </source>
</evidence>
<dbReference type="Gene3D" id="3.40.50.300">
    <property type="entry name" value="P-loop containing nucleotide triphosphate hydrolases"/>
    <property type="match status" value="1"/>
</dbReference>
<evidence type="ECO:0000256" key="6">
    <source>
        <dbReference type="ARBA" id="ARBA00023136"/>
    </source>
</evidence>
<reference evidence="11" key="1">
    <citation type="journal article" date="2019" name="Int. J. Syst. Evol. Microbiol.">
        <title>The Global Catalogue of Microorganisms (GCM) 10K type strain sequencing project: providing services to taxonomists for standard genome sequencing and annotation.</title>
        <authorList>
            <consortium name="The Broad Institute Genomics Platform"/>
            <consortium name="The Broad Institute Genome Sequencing Center for Infectious Disease"/>
            <person name="Wu L."/>
            <person name="Ma J."/>
        </authorList>
    </citation>
    <scope>NUCLEOTIDE SEQUENCE [LARGE SCALE GENOMIC DNA]</scope>
    <source>
        <strain evidence="11">CCM 7526</strain>
    </source>
</reference>
<feature type="transmembrane region" description="Helical" evidence="7">
    <location>
        <begin position="126"/>
        <end position="147"/>
    </location>
</feature>
<dbReference type="PANTHER" id="PTHR43394:SF1">
    <property type="entry name" value="ATP-BINDING CASSETTE SUB-FAMILY B MEMBER 10, MITOCHONDRIAL"/>
    <property type="match status" value="1"/>
</dbReference>
<dbReference type="PROSITE" id="PS50929">
    <property type="entry name" value="ABC_TM1F"/>
    <property type="match status" value="1"/>
</dbReference>
<dbReference type="InterPro" id="IPR036640">
    <property type="entry name" value="ABC1_TM_sf"/>
</dbReference>
<dbReference type="SMART" id="SM00382">
    <property type="entry name" value="AAA"/>
    <property type="match status" value="1"/>
</dbReference>
<feature type="transmembrane region" description="Helical" evidence="7">
    <location>
        <begin position="154"/>
        <end position="173"/>
    </location>
</feature>
<keyword evidence="2 7" id="KW-0812">Transmembrane</keyword>
<evidence type="ECO:0000256" key="5">
    <source>
        <dbReference type="ARBA" id="ARBA00022989"/>
    </source>
</evidence>
<dbReference type="InterPro" id="IPR003439">
    <property type="entry name" value="ABC_transporter-like_ATP-bd"/>
</dbReference>
<evidence type="ECO:0000256" key="3">
    <source>
        <dbReference type="ARBA" id="ARBA00022741"/>
    </source>
</evidence>
<proteinExistence type="predicted"/>
<dbReference type="SUPFAM" id="SSF52540">
    <property type="entry name" value="P-loop containing nucleoside triphosphate hydrolases"/>
    <property type="match status" value="1"/>
</dbReference>
<dbReference type="RefSeq" id="WP_317786957.1">
    <property type="nucleotide sequence ID" value="NZ_AP028461.1"/>
</dbReference>
<keyword evidence="5 7" id="KW-1133">Transmembrane helix</keyword>
<comment type="subcellular location">
    <subcellularLocation>
        <location evidence="1">Cell membrane</location>
        <topology evidence="1">Multi-pass membrane protein</topology>
    </subcellularLocation>
</comment>
<gene>
    <name evidence="10" type="ORF">ACFQ5G_41540</name>
</gene>
<dbReference type="PROSITE" id="PS50893">
    <property type="entry name" value="ABC_TRANSPORTER_2"/>
    <property type="match status" value="1"/>
</dbReference>
<dbReference type="PANTHER" id="PTHR43394">
    <property type="entry name" value="ATP-DEPENDENT PERMEASE MDL1, MITOCHONDRIAL"/>
    <property type="match status" value="1"/>
</dbReference>
<evidence type="ECO:0000256" key="1">
    <source>
        <dbReference type="ARBA" id="ARBA00004651"/>
    </source>
</evidence>
<keyword evidence="4 10" id="KW-0067">ATP-binding</keyword>
<comment type="caution">
    <text evidence="10">The sequence shown here is derived from an EMBL/GenBank/DDBJ whole genome shotgun (WGS) entry which is preliminary data.</text>
</comment>